<evidence type="ECO:0000313" key="2">
    <source>
        <dbReference type="EMBL" id="GAA2688204.1"/>
    </source>
</evidence>
<sequence length="122" mass="13773">MKTSWRSRPPVAMDRLIRQRLEETSHELHRLNSLWGLLAHPQAGVAESMERIEGVDAVNRRIQAFRARSTVQTLKTAPKAGRGVAEGGDDARMADRHRPCRVVVRVDPDEGHRAVKDDHAPR</sequence>
<gene>
    <name evidence="2" type="ORF">GCM10010412_076730</name>
</gene>
<comment type="caution">
    <text evidence="2">The sequence shown here is derived from an EMBL/GenBank/DDBJ whole genome shotgun (WGS) entry which is preliminary data.</text>
</comment>
<accession>A0ABN3T0M1</accession>
<evidence type="ECO:0000256" key="1">
    <source>
        <dbReference type="SAM" id="MobiDB-lite"/>
    </source>
</evidence>
<evidence type="ECO:0000313" key="3">
    <source>
        <dbReference type="Proteomes" id="UP001501666"/>
    </source>
</evidence>
<feature type="region of interest" description="Disordered" evidence="1">
    <location>
        <begin position="73"/>
        <end position="97"/>
    </location>
</feature>
<protein>
    <submittedName>
        <fullName evidence="2">Uncharacterized protein</fullName>
    </submittedName>
</protein>
<dbReference type="Proteomes" id="UP001501666">
    <property type="component" value="Unassembled WGS sequence"/>
</dbReference>
<organism evidence="2 3">
    <name type="scientific">Nonomuraea recticatena</name>
    <dbReference type="NCBI Taxonomy" id="46178"/>
    <lineage>
        <taxon>Bacteria</taxon>
        <taxon>Bacillati</taxon>
        <taxon>Actinomycetota</taxon>
        <taxon>Actinomycetes</taxon>
        <taxon>Streptosporangiales</taxon>
        <taxon>Streptosporangiaceae</taxon>
        <taxon>Nonomuraea</taxon>
    </lineage>
</organism>
<keyword evidence="3" id="KW-1185">Reference proteome</keyword>
<name>A0ABN3T0M1_9ACTN</name>
<dbReference type="EMBL" id="BAAATE010000029">
    <property type="protein sequence ID" value="GAA2688204.1"/>
    <property type="molecule type" value="Genomic_DNA"/>
</dbReference>
<dbReference type="RefSeq" id="WP_346153549.1">
    <property type="nucleotide sequence ID" value="NZ_BAAATE010000029.1"/>
</dbReference>
<proteinExistence type="predicted"/>
<reference evidence="2 3" key="1">
    <citation type="journal article" date="2019" name="Int. J. Syst. Evol. Microbiol.">
        <title>The Global Catalogue of Microorganisms (GCM) 10K type strain sequencing project: providing services to taxonomists for standard genome sequencing and annotation.</title>
        <authorList>
            <consortium name="The Broad Institute Genomics Platform"/>
            <consortium name="The Broad Institute Genome Sequencing Center for Infectious Disease"/>
            <person name="Wu L."/>
            <person name="Ma J."/>
        </authorList>
    </citation>
    <scope>NUCLEOTIDE SEQUENCE [LARGE SCALE GENOMIC DNA]</scope>
    <source>
        <strain evidence="2 3">JCM 6835</strain>
    </source>
</reference>